<evidence type="ECO:0000313" key="1">
    <source>
        <dbReference type="EMBL" id="QOX64847.1"/>
    </source>
</evidence>
<accession>A0ACD1AE94</accession>
<dbReference type="EMBL" id="CP042469">
    <property type="protein sequence ID" value="QOX64847.1"/>
    <property type="molecule type" value="Genomic_DNA"/>
</dbReference>
<dbReference type="Proteomes" id="UP000594014">
    <property type="component" value="Chromosome"/>
</dbReference>
<name>A0ACD1AE94_9FIRM</name>
<evidence type="ECO:0000313" key="2">
    <source>
        <dbReference type="Proteomes" id="UP000594014"/>
    </source>
</evidence>
<gene>
    <name evidence="1" type="ORF">FRZ06_16585</name>
</gene>
<protein>
    <submittedName>
        <fullName evidence="1">Phospholipase</fullName>
    </submittedName>
</protein>
<proteinExistence type="predicted"/>
<sequence length="526" mass="59205">MIFRKRCGMKARKEEKIGNAVRAGKEGSEPGKAEKAEKAPKGGKPTGSDTGMHSRTKEKILKGTVIGVLVIPLFFGWSTPAPKGTSYAGPPSGVSDIRLLCDLTYRKGQETIHEQRILEEQLSMIREAKEFIVADLFLYNDFYNTEAGSYPDSTRQMTEALIARKKEVKDLKLYLITDEINNSYRTDMNEQFQLLEENGITVIITDLAKVRDSNPLYSGYYRAYFRHFGQGKEGWLSNPFGDNGPEMNIRNYLRLLNFKANHRKVLITDQAAMVSSANPHDASSYHSNIAFQFRGAAAVSLLESEKAVASFSGTEISGIEYRYDPLDLRANTSVTVLTEDKIRDAILDSLKGTESGDEVMLGMFYLSHRDIIEELLAAAKRGVSVRVVLDPNKDAFGFEKSGIPNRQTAAELMEQSGGTIQVRWYLTQGEQYHAKILGICKGNETTLIGGSANYTRRNLDNYNMETDLMVQVAAEDPLAVEFQDYFDRIWYNRDGIYTGDYSEYEDNSLWKVLVYRFQEKTGLGTF</sequence>
<organism evidence="1 2">
    <name type="scientific">Anoxybacterium hadale</name>
    <dbReference type="NCBI Taxonomy" id="3408580"/>
    <lineage>
        <taxon>Bacteria</taxon>
        <taxon>Bacillati</taxon>
        <taxon>Bacillota</taxon>
        <taxon>Clostridia</taxon>
        <taxon>Peptostreptococcales</taxon>
        <taxon>Anaerovoracaceae</taxon>
        <taxon>Anoxybacterium</taxon>
    </lineage>
</organism>
<reference evidence="1" key="1">
    <citation type="submission" date="2019-08" db="EMBL/GenBank/DDBJ databases">
        <title>Genome sequence of Clostridiales bacterium MT110.</title>
        <authorList>
            <person name="Cao J."/>
        </authorList>
    </citation>
    <scope>NUCLEOTIDE SEQUENCE</scope>
    <source>
        <strain evidence="1">MT110</strain>
    </source>
</reference>
<keyword evidence="2" id="KW-1185">Reference proteome</keyword>